<keyword evidence="3" id="KW-0862">Zinc</keyword>
<dbReference type="InterPro" id="IPR049627">
    <property type="entry name" value="SLX8"/>
</dbReference>
<accession>A0AAW1SKL7</accession>
<keyword evidence="8" id="KW-1185">Reference proteome</keyword>
<feature type="compositionally biased region" description="Polar residues" evidence="5">
    <location>
        <begin position="25"/>
        <end position="34"/>
    </location>
</feature>
<dbReference type="PROSITE" id="PS50089">
    <property type="entry name" value="ZF_RING_2"/>
    <property type="match status" value="1"/>
</dbReference>
<feature type="domain" description="RING-type" evidence="6">
    <location>
        <begin position="100"/>
        <end position="138"/>
    </location>
</feature>
<gene>
    <name evidence="7" type="ORF">WJX81_000958</name>
</gene>
<organism evidence="7 8">
    <name type="scientific">Elliptochloris bilobata</name>
    <dbReference type="NCBI Taxonomy" id="381761"/>
    <lineage>
        <taxon>Eukaryota</taxon>
        <taxon>Viridiplantae</taxon>
        <taxon>Chlorophyta</taxon>
        <taxon>core chlorophytes</taxon>
        <taxon>Trebouxiophyceae</taxon>
        <taxon>Trebouxiophyceae incertae sedis</taxon>
        <taxon>Elliptochloris clade</taxon>
        <taxon>Elliptochloris</taxon>
    </lineage>
</organism>
<keyword evidence="2 4" id="KW-0863">Zinc-finger</keyword>
<evidence type="ECO:0000256" key="4">
    <source>
        <dbReference type="PROSITE-ProRule" id="PRU00175"/>
    </source>
</evidence>
<evidence type="ECO:0000256" key="3">
    <source>
        <dbReference type="ARBA" id="ARBA00022833"/>
    </source>
</evidence>
<comment type="caution">
    <text evidence="7">The sequence shown here is derived from an EMBL/GenBank/DDBJ whole genome shotgun (WGS) entry which is preliminary data.</text>
</comment>
<evidence type="ECO:0000256" key="1">
    <source>
        <dbReference type="ARBA" id="ARBA00022723"/>
    </source>
</evidence>
<dbReference type="Pfam" id="PF13639">
    <property type="entry name" value="zf-RING_2"/>
    <property type="match status" value="1"/>
</dbReference>
<dbReference type="GO" id="GO:0033768">
    <property type="term" value="C:SUMO-targeted ubiquitin ligase complex"/>
    <property type="evidence" value="ECO:0007669"/>
    <property type="project" value="TreeGrafter"/>
</dbReference>
<name>A0AAW1SKL7_9CHLO</name>
<keyword evidence="1" id="KW-0479">Metal-binding</keyword>
<evidence type="ECO:0000256" key="5">
    <source>
        <dbReference type="SAM" id="MobiDB-lite"/>
    </source>
</evidence>
<dbReference type="SUPFAM" id="SSF57850">
    <property type="entry name" value="RING/U-box"/>
    <property type="match status" value="1"/>
</dbReference>
<dbReference type="AlphaFoldDB" id="A0AAW1SKL7"/>
<evidence type="ECO:0000313" key="7">
    <source>
        <dbReference type="EMBL" id="KAK9846285.1"/>
    </source>
</evidence>
<dbReference type="InterPro" id="IPR013083">
    <property type="entry name" value="Znf_RING/FYVE/PHD"/>
</dbReference>
<dbReference type="GO" id="GO:0061630">
    <property type="term" value="F:ubiquitin protein ligase activity"/>
    <property type="evidence" value="ECO:0007669"/>
    <property type="project" value="InterPro"/>
</dbReference>
<dbReference type="PROSITE" id="PS00518">
    <property type="entry name" value="ZF_RING_1"/>
    <property type="match status" value="1"/>
</dbReference>
<protein>
    <recommendedName>
        <fullName evidence="6">RING-type domain-containing protein</fullName>
    </recommendedName>
</protein>
<proteinExistence type="predicted"/>
<dbReference type="InterPro" id="IPR017907">
    <property type="entry name" value="Znf_RING_CS"/>
</dbReference>
<sequence>MSQGPSTRPAPKPGRGGGTRRRSAQIASPASNRGTAGGPQQQPAGDARASLEIVDLTGGSLEDEVVVTHASSGRKRARLMPLPFSAPQLPPPEAKAGAKCAICLEPMSQMACGPCGHVFCDSCLRASVKVNKRCPTCRKGLQLRQIHRIYLSLD</sequence>
<dbReference type="EMBL" id="JALJOU010000001">
    <property type="protein sequence ID" value="KAK9846285.1"/>
    <property type="molecule type" value="Genomic_DNA"/>
</dbReference>
<dbReference type="GO" id="GO:0032183">
    <property type="term" value="F:SUMO binding"/>
    <property type="evidence" value="ECO:0007669"/>
    <property type="project" value="TreeGrafter"/>
</dbReference>
<feature type="region of interest" description="Disordered" evidence="5">
    <location>
        <begin position="1"/>
        <end position="51"/>
    </location>
</feature>
<dbReference type="GO" id="GO:0140082">
    <property type="term" value="F:SUMO-ubiquitin ligase activity"/>
    <property type="evidence" value="ECO:0007669"/>
    <property type="project" value="TreeGrafter"/>
</dbReference>
<evidence type="ECO:0000256" key="2">
    <source>
        <dbReference type="ARBA" id="ARBA00022771"/>
    </source>
</evidence>
<reference evidence="7 8" key="1">
    <citation type="journal article" date="2024" name="Nat. Commun.">
        <title>Phylogenomics reveals the evolutionary origins of lichenization in chlorophyte algae.</title>
        <authorList>
            <person name="Puginier C."/>
            <person name="Libourel C."/>
            <person name="Otte J."/>
            <person name="Skaloud P."/>
            <person name="Haon M."/>
            <person name="Grisel S."/>
            <person name="Petersen M."/>
            <person name="Berrin J.G."/>
            <person name="Delaux P.M."/>
            <person name="Dal Grande F."/>
            <person name="Keller J."/>
        </authorList>
    </citation>
    <scope>NUCLEOTIDE SEQUENCE [LARGE SCALE GENOMIC DNA]</scope>
    <source>
        <strain evidence="7 8">SAG 245.80</strain>
    </source>
</reference>
<evidence type="ECO:0000259" key="6">
    <source>
        <dbReference type="PROSITE" id="PS50089"/>
    </source>
</evidence>
<dbReference type="Proteomes" id="UP001445335">
    <property type="component" value="Unassembled WGS sequence"/>
</dbReference>
<dbReference type="Gene3D" id="3.30.40.10">
    <property type="entry name" value="Zinc/RING finger domain, C3HC4 (zinc finger)"/>
    <property type="match status" value="1"/>
</dbReference>
<dbReference type="InterPro" id="IPR001841">
    <property type="entry name" value="Znf_RING"/>
</dbReference>
<evidence type="ECO:0000313" key="8">
    <source>
        <dbReference type="Proteomes" id="UP001445335"/>
    </source>
</evidence>
<dbReference type="PANTHER" id="PTHR47094">
    <property type="entry name" value="ELFLESS, ISOFORM B"/>
    <property type="match status" value="1"/>
</dbReference>
<dbReference type="PANTHER" id="PTHR47094:SF1">
    <property type="entry name" value="RING-TYPE E3 UBIQUITIN TRANSFERASE"/>
    <property type="match status" value="1"/>
</dbReference>
<dbReference type="GO" id="GO:0008270">
    <property type="term" value="F:zinc ion binding"/>
    <property type="evidence" value="ECO:0007669"/>
    <property type="project" value="UniProtKB-KW"/>
</dbReference>
<dbReference type="SMART" id="SM00184">
    <property type="entry name" value="RING"/>
    <property type="match status" value="1"/>
</dbReference>
<dbReference type="GO" id="GO:0006511">
    <property type="term" value="P:ubiquitin-dependent protein catabolic process"/>
    <property type="evidence" value="ECO:0007669"/>
    <property type="project" value="TreeGrafter"/>
</dbReference>